<organism evidence="15 16">
    <name type="scientific">Sanghuangporus baumii</name>
    <name type="common">Phellinus baumii</name>
    <dbReference type="NCBI Taxonomy" id="108892"/>
    <lineage>
        <taxon>Eukaryota</taxon>
        <taxon>Fungi</taxon>
        <taxon>Dikarya</taxon>
        <taxon>Basidiomycota</taxon>
        <taxon>Agaricomycotina</taxon>
        <taxon>Agaricomycetes</taxon>
        <taxon>Hymenochaetales</taxon>
        <taxon>Hymenochaetaceae</taxon>
        <taxon>Sanghuangporus</taxon>
    </lineage>
</organism>
<proteinExistence type="inferred from homology"/>
<comment type="caution">
    <text evidence="15">The sequence shown here is derived from an EMBL/GenBank/DDBJ whole genome shotgun (WGS) entry which is preliminary data.</text>
</comment>
<dbReference type="InterPro" id="IPR023313">
    <property type="entry name" value="UBQ-conjugating_AS"/>
</dbReference>
<dbReference type="SMART" id="SM00212">
    <property type="entry name" value="UBCc"/>
    <property type="match status" value="1"/>
</dbReference>
<dbReference type="FunFam" id="3.10.110.10:FF:000005">
    <property type="entry name" value="NEDD8-conjugating enzyme Ubc12"/>
    <property type="match status" value="1"/>
</dbReference>
<evidence type="ECO:0000256" key="7">
    <source>
        <dbReference type="ARBA" id="ARBA00044047"/>
    </source>
</evidence>
<dbReference type="PANTHER" id="PTHR24068">
    <property type="entry name" value="UBIQUITIN-CONJUGATING ENZYME E2"/>
    <property type="match status" value="1"/>
</dbReference>
<evidence type="ECO:0000256" key="8">
    <source>
        <dbReference type="ARBA" id="ARBA00044084"/>
    </source>
</evidence>
<accession>A0A9Q5N1A8</accession>
<comment type="catalytic activity">
    <reaction evidence="6">
        <text>[E1 NEDD8-activating enzyme]-S-[NEDD8 protein]-yl-L-cysteine + [E2 NEDD8-conjugating enzyme]-L-cysteine = [E1 NEDD8-activating enzyme]-L-cysteine + [E2 NEDD8-conjugating enzyme]-S-[NEDD8-protein]-yl-L-cysteine.</text>
        <dbReference type="EC" id="2.3.2.34"/>
    </reaction>
</comment>
<evidence type="ECO:0000313" key="15">
    <source>
        <dbReference type="EMBL" id="OCB86162.1"/>
    </source>
</evidence>
<reference evidence="15" key="1">
    <citation type="submission" date="2016-06" db="EMBL/GenBank/DDBJ databases">
        <title>Draft Genome sequence of the fungus Inonotus baumii.</title>
        <authorList>
            <person name="Zhu H."/>
            <person name="Lin W."/>
        </authorList>
    </citation>
    <scope>NUCLEOTIDE SEQUENCE</scope>
    <source>
        <strain evidence="15">821</strain>
    </source>
</reference>
<dbReference type="Gene3D" id="3.10.110.10">
    <property type="entry name" value="Ubiquitin Conjugating Enzyme"/>
    <property type="match status" value="1"/>
</dbReference>
<evidence type="ECO:0000313" key="16">
    <source>
        <dbReference type="Proteomes" id="UP000757232"/>
    </source>
</evidence>
<name>A0A9Q5N1A8_SANBA</name>
<evidence type="ECO:0000256" key="6">
    <source>
        <dbReference type="ARBA" id="ARBA00043698"/>
    </source>
</evidence>
<dbReference type="GO" id="GO:0061654">
    <property type="term" value="F:NEDD8 conjugating enzyme activity"/>
    <property type="evidence" value="ECO:0007669"/>
    <property type="project" value="UniProtKB-EC"/>
</dbReference>
<dbReference type="Proteomes" id="UP000757232">
    <property type="component" value="Unassembled WGS sequence"/>
</dbReference>
<keyword evidence="5 13" id="KW-0067">ATP-binding</keyword>
<keyword evidence="2" id="KW-0808">Transferase</keyword>
<dbReference type="EC" id="2.3.2.34" evidence="7"/>
<evidence type="ECO:0000256" key="2">
    <source>
        <dbReference type="ARBA" id="ARBA00022679"/>
    </source>
</evidence>
<dbReference type="PROSITE" id="PS00183">
    <property type="entry name" value="UBC_1"/>
    <property type="match status" value="1"/>
</dbReference>
<sequence>MLNIWSVKKKQQKEASVPKATKSSPARIRIQKDVSELEEYSTMKTVGLEEDPQNFTLEISPDEGMYKGGTFKFRFKIPDAYPHEPPAVNCMQRIYHPNINPSGEVCLNILRPDWKPVLSLSSVFVGLQYLFLEPNADDPLNKEAAEVLRRNRAQFIQNVNASMAGGSIDGVGFDDVRV</sequence>
<dbReference type="EMBL" id="LNZH02000204">
    <property type="protein sequence ID" value="OCB86162.1"/>
    <property type="molecule type" value="Genomic_DNA"/>
</dbReference>
<dbReference type="InterPro" id="IPR000608">
    <property type="entry name" value="UBC"/>
</dbReference>
<evidence type="ECO:0000256" key="5">
    <source>
        <dbReference type="ARBA" id="ARBA00022840"/>
    </source>
</evidence>
<evidence type="ECO:0000256" key="11">
    <source>
        <dbReference type="ARBA" id="ARBA00044315"/>
    </source>
</evidence>
<evidence type="ECO:0000256" key="12">
    <source>
        <dbReference type="PROSITE-ProRule" id="PRU10133"/>
    </source>
</evidence>
<keyword evidence="4 13" id="KW-0833">Ubl conjugation pathway</keyword>
<evidence type="ECO:0000256" key="13">
    <source>
        <dbReference type="RuleBase" id="RU362109"/>
    </source>
</evidence>
<evidence type="ECO:0000256" key="4">
    <source>
        <dbReference type="ARBA" id="ARBA00022786"/>
    </source>
</evidence>
<dbReference type="SUPFAM" id="SSF54495">
    <property type="entry name" value="UBC-like"/>
    <property type="match status" value="1"/>
</dbReference>
<gene>
    <name evidence="15" type="ORF">A7U60_g6751</name>
</gene>
<dbReference type="Pfam" id="PF00179">
    <property type="entry name" value="UQ_con"/>
    <property type="match status" value="1"/>
</dbReference>
<evidence type="ECO:0000256" key="1">
    <source>
        <dbReference type="ARBA" id="ARBA00005032"/>
    </source>
</evidence>
<dbReference type="OrthoDB" id="10249039at2759"/>
<dbReference type="CDD" id="cd23794">
    <property type="entry name" value="UBCc_UBE2F_UBE2M"/>
    <property type="match status" value="1"/>
</dbReference>
<feature type="active site" description="Glycyl thioester intermediate" evidence="12">
    <location>
        <position position="106"/>
    </location>
</feature>
<comment type="pathway">
    <text evidence="1">Protein modification; protein neddylation.</text>
</comment>
<keyword evidence="3 13" id="KW-0547">Nucleotide-binding</keyword>
<dbReference type="GO" id="GO:0005524">
    <property type="term" value="F:ATP binding"/>
    <property type="evidence" value="ECO:0007669"/>
    <property type="project" value="UniProtKB-UniRule"/>
</dbReference>
<keyword evidence="16" id="KW-1185">Reference proteome</keyword>
<comment type="similarity">
    <text evidence="13">Belongs to the ubiquitin-conjugating enzyme family.</text>
</comment>
<feature type="domain" description="UBC core" evidence="14">
    <location>
        <begin position="25"/>
        <end position="168"/>
    </location>
</feature>
<dbReference type="PROSITE" id="PS50127">
    <property type="entry name" value="UBC_2"/>
    <property type="match status" value="1"/>
</dbReference>
<evidence type="ECO:0000256" key="10">
    <source>
        <dbReference type="ARBA" id="ARBA00044279"/>
    </source>
</evidence>
<evidence type="ECO:0000256" key="9">
    <source>
        <dbReference type="ARBA" id="ARBA00044092"/>
    </source>
</evidence>
<dbReference type="InterPro" id="IPR016135">
    <property type="entry name" value="UBQ-conjugating_enzyme/RWD"/>
</dbReference>
<dbReference type="AlphaFoldDB" id="A0A9Q5N1A8"/>
<evidence type="ECO:0000256" key="3">
    <source>
        <dbReference type="ARBA" id="ARBA00022741"/>
    </source>
</evidence>
<protein>
    <recommendedName>
        <fullName evidence="9">NEDD8-conjugating enzyme UBC12</fullName>
        <ecNumber evidence="7">2.3.2.34</ecNumber>
    </recommendedName>
    <alternativeName>
        <fullName evidence="8">NEDD8-conjugating enzyme Ubc12</fullName>
    </alternativeName>
    <alternativeName>
        <fullName evidence="10">RUB1-conjugating enzyme</fullName>
    </alternativeName>
    <alternativeName>
        <fullName evidence="11">Ubiquitin carrier protein 12</fullName>
    </alternativeName>
</protein>
<evidence type="ECO:0000259" key="14">
    <source>
        <dbReference type="PROSITE" id="PS50127"/>
    </source>
</evidence>